<protein>
    <submittedName>
        <fullName evidence="3">Uncharacterized protein</fullName>
    </submittedName>
</protein>
<evidence type="ECO:0000256" key="1">
    <source>
        <dbReference type="SAM" id="MobiDB-lite"/>
    </source>
</evidence>
<proteinExistence type="predicted"/>
<feature type="compositionally biased region" description="Low complexity" evidence="1">
    <location>
        <begin position="44"/>
        <end position="68"/>
    </location>
</feature>
<dbReference type="PATRIC" id="fig|1115803.3.peg.220"/>
<sequence>PIVAAMLALGLAPAVLTHALDDVARQVTLTVSRAPQAAASAVVPGDSSDADGATDAPAASTATEGNTK</sequence>
<organism evidence="3 4">
    <name type="scientific">Actinomyces naeslundii (strain ATCC 12104 / DSM 43013 / CCUG 2238 / JCM 8349 / NCTC 10301 / Howell 279)</name>
    <dbReference type="NCBI Taxonomy" id="1115803"/>
    <lineage>
        <taxon>Bacteria</taxon>
        <taxon>Bacillati</taxon>
        <taxon>Actinomycetota</taxon>
        <taxon>Actinomycetes</taxon>
        <taxon>Actinomycetales</taxon>
        <taxon>Actinomycetaceae</taxon>
        <taxon>Actinomyces</taxon>
    </lineage>
</organism>
<feature type="non-terminal residue" evidence="3">
    <location>
        <position position="1"/>
    </location>
</feature>
<comment type="caution">
    <text evidence="3">The sequence shown here is derived from an EMBL/GenBank/DDBJ whole genome shotgun (WGS) entry which is preliminary data.</text>
</comment>
<feature type="signal peptide" evidence="2">
    <location>
        <begin position="1"/>
        <end position="19"/>
    </location>
</feature>
<evidence type="ECO:0000256" key="2">
    <source>
        <dbReference type="SAM" id="SignalP"/>
    </source>
</evidence>
<feature type="region of interest" description="Disordered" evidence="1">
    <location>
        <begin position="35"/>
        <end position="68"/>
    </location>
</feature>
<evidence type="ECO:0000313" key="3">
    <source>
        <dbReference type="EMBL" id="EJN86083.1"/>
    </source>
</evidence>
<name>J3ADJ4_ACTNH</name>
<evidence type="ECO:0000313" key="4">
    <source>
        <dbReference type="Proteomes" id="UP000007814"/>
    </source>
</evidence>
<dbReference type="EMBL" id="ALJK01000019">
    <property type="protein sequence ID" value="EJN86083.1"/>
    <property type="molecule type" value="Genomic_DNA"/>
</dbReference>
<reference evidence="3 4" key="1">
    <citation type="submission" date="2012-07" db="EMBL/GenBank/DDBJ databases">
        <authorList>
            <person name="Durkin A.S."/>
            <person name="McCorrison J."/>
            <person name="Torralba M."/>
            <person name="Gillis M."/>
            <person name="Methe B."/>
            <person name="Sutton G."/>
            <person name="Nelson K.E."/>
        </authorList>
    </citation>
    <scope>NUCLEOTIDE SEQUENCE [LARGE SCALE GENOMIC DNA]</scope>
    <source>
        <strain evidence="4">ATCC 12104 / DSM 43013 / CCUG 2238 / JCM 8349 / NCTC 10301 / Howell 279</strain>
    </source>
</reference>
<dbReference type="Proteomes" id="UP000007814">
    <property type="component" value="Unassembled WGS sequence"/>
</dbReference>
<dbReference type="AlphaFoldDB" id="J3ADJ4"/>
<feature type="chain" id="PRO_5039338757" evidence="2">
    <location>
        <begin position="20"/>
        <end position="68"/>
    </location>
</feature>
<accession>J3ADJ4</accession>
<keyword evidence="2" id="KW-0732">Signal</keyword>
<gene>
    <name evidence="3" type="ORF">HMPREF1129_2175</name>
</gene>